<dbReference type="SUPFAM" id="SSF48317">
    <property type="entry name" value="Acid phosphatase/Vanadium-dependent haloperoxidase"/>
    <property type="match status" value="1"/>
</dbReference>
<dbReference type="Proteomes" id="UP000287166">
    <property type="component" value="Unassembled WGS sequence"/>
</dbReference>
<protein>
    <submittedName>
        <fullName evidence="8">Probable diacylglycerol pyrophosphate phosphatase</fullName>
    </submittedName>
</protein>
<dbReference type="GO" id="GO:0046839">
    <property type="term" value="P:phospholipid dephosphorylation"/>
    <property type="evidence" value="ECO:0007669"/>
    <property type="project" value="TreeGrafter"/>
</dbReference>
<evidence type="ECO:0000256" key="3">
    <source>
        <dbReference type="ARBA" id="ARBA00022692"/>
    </source>
</evidence>
<keyword evidence="5 6" id="KW-0472">Membrane</keyword>
<dbReference type="PANTHER" id="PTHR10165">
    <property type="entry name" value="LIPID PHOSPHATE PHOSPHATASE"/>
    <property type="match status" value="1"/>
</dbReference>
<dbReference type="STRING" id="139825.A0A401H594"/>
<dbReference type="SMART" id="SM00014">
    <property type="entry name" value="acidPPc"/>
    <property type="match status" value="1"/>
</dbReference>
<dbReference type="InterPro" id="IPR000326">
    <property type="entry name" value="PAP2/HPO"/>
</dbReference>
<comment type="subcellular location">
    <subcellularLocation>
        <location evidence="1">Membrane</location>
        <topology evidence="1">Multi-pass membrane protein</topology>
    </subcellularLocation>
</comment>
<dbReference type="InterPro" id="IPR036938">
    <property type="entry name" value="PAP2/HPO_sf"/>
</dbReference>
<evidence type="ECO:0000259" key="7">
    <source>
        <dbReference type="SMART" id="SM00014"/>
    </source>
</evidence>
<evidence type="ECO:0000313" key="8">
    <source>
        <dbReference type="EMBL" id="GBE89595.1"/>
    </source>
</evidence>
<dbReference type="GO" id="GO:0008195">
    <property type="term" value="F:phosphatidate phosphatase activity"/>
    <property type="evidence" value="ECO:0007669"/>
    <property type="project" value="TreeGrafter"/>
</dbReference>
<comment type="caution">
    <text evidence="8">The sequence shown here is derived from an EMBL/GenBank/DDBJ whole genome shotgun (WGS) entry which is preliminary data.</text>
</comment>
<dbReference type="RefSeq" id="XP_027620508.1">
    <property type="nucleotide sequence ID" value="XM_027764707.1"/>
</dbReference>
<dbReference type="GO" id="GO:0006644">
    <property type="term" value="P:phospholipid metabolic process"/>
    <property type="evidence" value="ECO:0007669"/>
    <property type="project" value="InterPro"/>
</dbReference>
<sequence>MASQLANLQRRFRQVFGDGAFAWFDRSYVVDWTVATAAWFVAWLISELPPYERDFHRSDPTIDFKHRHNQISGSLNWTVSLFVPLAVAGAIGCFRRSALEIHHSSLALYAARGTTSITTEFLKNRVGRLRPDFLSRCDWDKEIKACTGKVETVLDGRRSFPSGHSSTAFTGMTFLSLYLAGMTGAWCLSEPARARSLLASRTARLALSLAPLVFATWVAISRVEDYRHHIEDVIVGGLIGAISATVCYLIYWPNPFAPYAVRTVRAPRAPRARMVYTDDADPRDRYDYELAGMEHANGAPLADAV</sequence>
<evidence type="ECO:0000256" key="2">
    <source>
        <dbReference type="ARBA" id="ARBA00008816"/>
    </source>
</evidence>
<dbReference type="Pfam" id="PF01569">
    <property type="entry name" value="PAP2"/>
    <property type="match status" value="1"/>
</dbReference>
<dbReference type="CDD" id="cd03390">
    <property type="entry name" value="PAP2_containing_1_like"/>
    <property type="match status" value="1"/>
</dbReference>
<evidence type="ECO:0000256" key="4">
    <source>
        <dbReference type="ARBA" id="ARBA00022989"/>
    </source>
</evidence>
<dbReference type="Gene3D" id="1.20.144.10">
    <property type="entry name" value="Phosphatidic acid phosphatase type 2/haloperoxidase"/>
    <property type="match status" value="1"/>
</dbReference>
<gene>
    <name evidence="8" type="ORF">SCP_1602580</name>
</gene>
<dbReference type="PANTHER" id="PTHR10165:SF35">
    <property type="entry name" value="RE23632P"/>
    <property type="match status" value="1"/>
</dbReference>
<feature type="domain" description="Phosphatidic acid phosphatase type 2/haloperoxidase" evidence="7">
    <location>
        <begin position="105"/>
        <end position="248"/>
    </location>
</feature>
<comment type="similarity">
    <text evidence="2">Belongs to the PA-phosphatase related phosphoesterase family.</text>
</comment>
<dbReference type="AlphaFoldDB" id="A0A401H594"/>
<name>A0A401H594_9APHY</name>
<keyword evidence="4 6" id="KW-1133">Transmembrane helix</keyword>
<dbReference type="InParanoid" id="A0A401H594"/>
<keyword evidence="3 6" id="KW-0812">Transmembrane</keyword>
<dbReference type="InterPro" id="IPR043216">
    <property type="entry name" value="PAP-like"/>
</dbReference>
<evidence type="ECO:0000313" key="9">
    <source>
        <dbReference type="Proteomes" id="UP000287166"/>
    </source>
</evidence>
<proteinExistence type="inferred from homology"/>
<feature type="transmembrane region" description="Helical" evidence="6">
    <location>
        <begin position="232"/>
        <end position="251"/>
    </location>
</feature>
<evidence type="ECO:0000256" key="6">
    <source>
        <dbReference type="SAM" id="Phobius"/>
    </source>
</evidence>
<feature type="transmembrane region" description="Helical" evidence="6">
    <location>
        <begin position="198"/>
        <end position="220"/>
    </location>
</feature>
<accession>A0A401H594</accession>
<evidence type="ECO:0000256" key="1">
    <source>
        <dbReference type="ARBA" id="ARBA00004141"/>
    </source>
</evidence>
<dbReference type="OrthoDB" id="10030083at2759"/>
<feature type="transmembrane region" description="Helical" evidence="6">
    <location>
        <begin position="167"/>
        <end position="186"/>
    </location>
</feature>
<dbReference type="GeneID" id="38786512"/>
<evidence type="ECO:0000256" key="5">
    <source>
        <dbReference type="ARBA" id="ARBA00023136"/>
    </source>
</evidence>
<feature type="transmembrane region" description="Helical" evidence="6">
    <location>
        <begin position="75"/>
        <end position="94"/>
    </location>
</feature>
<dbReference type="EMBL" id="BFAD01000016">
    <property type="protein sequence ID" value="GBE89595.1"/>
    <property type="molecule type" value="Genomic_DNA"/>
</dbReference>
<reference evidence="8 9" key="1">
    <citation type="journal article" date="2018" name="Sci. Rep.">
        <title>Genome sequence of the cauliflower mushroom Sparassis crispa (Hanabiratake) and its association with beneficial usage.</title>
        <authorList>
            <person name="Kiyama R."/>
            <person name="Furutani Y."/>
            <person name="Kawaguchi K."/>
            <person name="Nakanishi T."/>
        </authorList>
    </citation>
    <scope>NUCLEOTIDE SEQUENCE [LARGE SCALE GENOMIC DNA]</scope>
</reference>
<organism evidence="8 9">
    <name type="scientific">Sparassis crispa</name>
    <dbReference type="NCBI Taxonomy" id="139825"/>
    <lineage>
        <taxon>Eukaryota</taxon>
        <taxon>Fungi</taxon>
        <taxon>Dikarya</taxon>
        <taxon>Basidiomycota</taxon>
        <taxon>Agaricomycotina</taxon>
        <taxon>Agaricomycetes</taxon>
        <taxon>Polyporales</taxon>
        <taxon>Sparassidaceae</taxon>
        <taxon>Sparassis</taxon>
    </lineage>
</organism>
<dbReference type="GO" id="GO:0016020">
    <property type="term" value="C:membrane"/>
    <property type="evidence" value="ECO:0007669"/>
    <property type="project" value="UniProtKB-SubCell"/>
</dbReference>
<keyword evidence="9" id="KW-1185">Reference proteome</keyword>